<dbReference type="Proteomes" id="UP000070442">
    <property type="component" value="Unassembled WGS sequence"/>
</dbReference>
<evidence type="ECO:0000313" key="3">
    <source>
        <dbReference type="Proteomes" id="UP000070442"/>
    </source>
</evidence>
<keyword evidence="1" id="KW-1133">Transmembrane helix</keyword>
<keyword evidence="1" id="KW-0812">Transmembrane</keyword>
<dbReference type="PATRIC" id="fig|755172.3.peg.483"/>
<feature type="transmembrane region" description="Helical" evidence="1">
    <location>
        <begin position="57"/>
        <end position="76"/>
    </location>
</feature>
<dbReference type="RefSeq" id="WP_068367031.1">
    <property type="nucleotide sequence ID" value="NZ_KQ960171.1"/>
</dbReference>
<dbReference type="AlphaFoldDB" id="A0A134AI36"/>
<gene>
    <name evidence="2" type="ORF">HMPREF1863_00506</name>
</gene>
<accession>A0A134AI36</accession>
<keyword evidence="1" id="KW-0472">Membrane</keyword>
<dbReference type="STRING" id="755172.HMPREF1863_00506"/>
<feature type="transmembrane region" description="Helical" evidence="1">
    <location>
        <begin position="30"/>
        <end position="51"/>
    </location>
</feature>
<organism evidence="2 3">
    <name type="scientific">Aedoeadaptatus coxii</name>
    <dbReference type="NCBI Taxonomy" id="755172"/>
    <lineage>
        <taxon>Bacteria</taxon>
        <taxon>Bacillati</taxon>
        <taxon>Bacillota</taxon>
        <taxon>Tissierellia</taxon>
        <taxon>Tissierellales</taxon>
        <taxon>Peptoniphilaceae</taxon>
        <taxon>Aedoeadaptatus</taxon>
    </lineage>
</organism>
<comment type="caution">
    <text evidence="2">The sequence shown here is derived from an EMBL/GenBank/DDBJ whole genome shotgun (WGS) entry which is preliminary data.</text>
</comment>
<evidence type="ECO:0008006" key="4">
    <source>
        <dbReference type="Google" id="ProtNLM"/>
    </source>
</evidence>
<dbReference type="EMBL" id="LSDG01000019">
    <property type="protein sequence ID" value="KXB67319.1"/>
    <property type="molecule type" value="Genomic_DNA"/>
</dbReference>
<name>A0A134AI36_9FIRM</name>
<proteinExistence type="predicted"/>
<evidence type="ECO:0000313" key="2">
    <source>
        <dbReference type="EMBL" id="KXB67319.1"/>
    </source>
</evidence>
<dbReference type="OrthoDB" id="1696759at2"/>
<keyword evidence="3" id="KW-1185">Reference proteome</keyword>
<evidence type="ECO:0000256" key="1">
    <source>
        <dbReference type="SAM" id="Phobius"/>
    </source>
</evidence>
<reference evidence="3" key="1">
    <citation type="submission" date="2016-01" db="EMBL/GenBank/DDBJ databases">
        <authorList>
            <person name="Mitreva M."/>
            <person name="Pepin K.H."/>
            <person name="Mihindukulasuriya K.A."/>
            <person name="Fulton R."/>
            <person name="Fronick C."/>
            <person name="O'Laughlin M."/>
            <person name="Miner T."/>
            <person name="Herter B."/>
            <person name="Rosa B.A."/>
            <person name="Cordes M."/>
            <person name="Tomlinson C."/>
            <person name="Wollam A."/>
            <person name="Palsikar V.B."/>
            <person name="Mardis E.R."/>
            <person name="Wilson R.K."/>
        </authorList>
    </citation>
    <scope>NUCLEOTIDE SEQUENCE [LARGE SCALE GENOMIC DNA]</scope>
    <source>
        <strain evidence="3">DNF00729</strain>
    </source>
</reference>
<sequence>MKKKFTITEEDYFHYQWHMFKANPTAKRTMYIQMAMPIVVFIAIAIFYYATGKELKGLLPLGLVLVLWPFLYQFFFNRSMKKKLKQLIKKMKKDLPIGDHHATIDEKGVQDGDVEFAYDDIRYVMEGDGGFYYIFYKDAPSAYLLPKDMAADNVKSKIQ</sequence>
<protein>
    <recommendedName>
        <fullName evidence="4">YcxB-like protein domain-containing protein</fullName>
    </recommendedName>
</protein>